<evidence type="ECO:0000313" key="2">
    <source>
        <dbReference type="Proteomes" id="UP001197378"/>
    </source>
</evidence>
<protein>
    <submittedName>
        <fullName evidence="1">Uncharacterized protein</fullName>
    </submittedName>
</protein>
<gene>
    <name evidence="1" type="ORF">HFQ13_08400</name>
</gene>
<proteinExistence type="predicted"/>
<keyword evidence="2" id="KW-1185">Reference proteome</keyword>
<accession>A0AAE2YQ07</accession>
<name>A0AAE2YQ07_9PROT</name>
<dbReference type="AlphaFoldDB" id="A0AAE2YQ07"/>
<comment type="caution">
    <text evidence="1">The sequence shown here is derived from an EMBL/GenBank/DDBJ whole genome shotgun (WGS) entry which is preliminary data.</text>
</comment>
<dbReference type="EMBL" id="JAAXYO010000123">
    <property type="protein sequence ID" value="MBU2788222.1"/>
    <property type="molecule type" value="Genomic_DNA"/>
</dbReference>
<organism evidence="1 2">
    <name type="scientific">Igneacidithiobacillus copahuensis</name>
    <dbReference type="NCBI Taxonomy" id="2724909"/>
    <lineage>
        <taxon>Bacteria</taxon>
        <taxon>Pseudomonadati</taxon>
        <taxon>Pseudomonadota</taxon>
        <taxon>Acidithiobacillia</taxon>
        <taxon>Acidithiobacillales</taxon>
        <taxon>Acidithiobacillaceae</taxon>
        <taxon>Igneacidithiobacillus</taxon>
    </lineage>
</organism>
<reference evidence="1" key="1">
    <citation type="journal article" date="2021" name="ISME J.">
        <title>Genomic evolution of the class Acidithiobacillia: deep-branching Proteobacteria living in extreme acidic conditions.</title>
        <authorList>
            <person name="Moya-Beltran A."/>
            <person name="Beard S."/>
            <person name="Rojas-Villalobos C."/>
            <person name="Issotta F."/>
            <person name="Gallardo Y."/>
            <person name="Ulloa R."/>
            <person name="Giaveno A."/>
            <person name="Degli Esposti M."/>
            <person name="Johnson D.B."/>
            <person name="Quatrini R."/>
        </authorList>
    </citation>
    <scope>NUCLEOTIDE SEQUENCE</scope>
    <source>
        <strain evidence="1">VAN18-1</strain>
    </source>
</reference>
<sequence>MPVRMMQRNNLANAFVAVNDGPTNAALAAAKAEVGEAAWKQGHTEETEKATRAAFKAHGARYETEISGKLTGIALAETQANGEKFQKLRVTLEQGADKTILSEDIGSEFAQRLIAKLDRASQEHAGQTVTIGGFAEFVTKEDGRTFTNHVATLKDAQKQEITAIPGHFEQAQMRIGQAQTPMIAAGMGDNKKVLSQIADSARAAYFVEVVQTMTERLKEQGIAPKQVYPRLEGHQKDEQGTWRSVGLYVDDHGKTRGVLALENREQGIKERHSVEFVERTSKSGIPMLAASVTREDGSKLYANVLPHENRTTGEKFLSASFGERDPQGTFRQIEGQGGGLKPNEAMKQLGDQDRTAQMIREKFGVDVLTKSRDQAQGVER</sequence>
<dbReference type="RefSeq" id="WP_215885577.1">
    <property type="nucleotide sequence ID" value="NZ_JAAXYO010000123.1"/>
</dbReference>
<evidence type="ECO:0000313" key="1">
    <source>
        <dbReference type="EMBL" id="MBU2788222.1"/>
    </source>
</evidence>
<dbReference type="Proteomes" id="UP001197378">
    <property type="component" value="Unassembled WGS sequence"/>
</dbReference>